<feature type="region of interest" description="Disordered" evidence="7">
    <location>
        <begin position="677"/>
        <end position="700"/>
    </location>
</feature>
<sequence>MFRQIGTPSERDLTELMGDDYIREWDQEKVTHWLEEHNWGHIAPKFRVETLPRPITTYADRRRLLNEIRAIGRPADVPYNQRIRDPNIHIDTNLPLMVSPATNSSSSGSQSPVRAHTPLSAHLSDTSPVTPSSLSRMTAQSQYDTQYEDHASSPDSPVSKSKFRNSPSSHSSSWSMFSKLKNSHYQSPKIDSSASAVPIISSPTLTDSEVDDYAKIAPFIPSRTSSTPDKISKILGSTATNFIGYNVPPKLVGKTAANSQKGLPKSASYQPSYTRIPKRHAHTVMTDLHDPMLVKESILKKMGLKGDPDRYVYFHENGPDPDVPLQPQHLIHLCRMADYSAANRILVKPAKQPSFAYLQDQIWNNFVNSSAEQKQMGISGPQTHDESDHSNSNRPPYGFATPDLGASPSPPRRNQKLKEAYSPPYSRASYLHPTATPAVYHHNATDSTFDTTQSNDYPYDSNASNASDLYVSPAGFEHKGVQLSDPPTPQNYTDLQDNERYGDFSSAGGDSLFDNTFDSSFISPTSQFKSNEIAERFRTTSAGSNKDHSESSTGQKAPPCVNFWAVQPQSVKPAPSDTSIRQPLVRLSLSESAVPQQRSDIPKIVTRDVSGPSGPVSSSTSGSPISPLENPAFLRLPNQQPDKFWGERPPVELMQQYLDKYFAGHDLDKEIIVETPANENGNNRNSASNLARQQPLRHKKSIRVVAKEASKKWLKDGHEYAPTGNMLRRKSTKMWGQRVVQVKPGQQPADTPTVERATGYFGKSDAPVCTKMQWIRGALIGKGSFGRVYHALNVAAGDFIAVKQVDIPKTSSDLLSVQQKETVESLYQEITLLKDLDHEHVVEYLGYDHDETEGMINIFLEYVSGGSISSRLARHGAFEEPVVRHFTRQILLGLEYLHDRKILHRDIKGANILVEQDGICKISDFGLSKKNDYENPYDQNSHMSLRVTNQNTIINRMAPEMVKSEAYSAKVDIWSTGCTVIEMFTGQRPWLAMNQLAALYNLGHYNKPPLPDNISEEAREFLDLCLTIDPDKRPTAADLLAHPFCRLDPNFQFTDYVSSGKI</sequence>
<dbReference type="InterPro" id="IPR008271">
    <property type="entry name" value="Ser/Thr_kinase_AS"/>
</dbReference>
<feature type="domain" description="Protein kinase" evidence="8">
    <location>
        <begin position="774"/>
        <end position="1045"/>
    </location>
</feature>
<evidence type="ECO:0000256" key="5">
    <source>
        <dbReference type="ARBA" id="ARBA00022840"/>
    </source>
</evidence>
<dbReference type="Proteomes" id="UP000654370">
    <property type="component" value="Unassembled WGS sequence"/>
</dbReference>
<feature type="compositionally biased region" description="Low complexity" evidence="7">
    <location>
        <begin position="610"/>
        <end position="627"/>
    </location>
</feature>
<proteinExistence type="inferred from homology"/>
<dbReference type="PANTHER" id="PTHR48016:SF48">
    <property type="entry name" value="SERINE_THREONINE-PROTEIN KINASE BCK1_SLK1_SSP31"/>
    <property type="match status" value="1"/>
</dbReference>
<feature type="region of interest" description="Disordered" evidence="7">
    <location>
        <begin position="589"/>
        <end position="628"/>
    </location>
</feature>
<feature type="region of interest" description="Disordered" evidence="7">
    <location>
        <begin position="373"/>
        <end position="417"/>
    </location>
</feature>
<dbReference type="SUPFAM" id="SSF56112">
    <property type="entry name" value="Protein kinase-like (PK-like)"/>
    <property type="match status" value="1"/>
</dbReference>
<dbReference type="FunFam" id="1.10.510.10:FF:000182">
    <property type="entry name" value="MAP kinase kinase kinase mkh1"/>
    <property type="match status" value="1"/>
</dbReference>
<feature type="region of interest" description="Disordered" evidence="7">
    <location>
        <begin position="478"/>
        <end position="507"/>
    </location>
</feature>
<dbReference type="GO" id="GO:0000196">
    <property type="term" value="P:cell integrity MAPK cascade"/>
    <property type="evidence" value="ECO:0007669"/>
    <property type="project" value="UniProtKB-ARBA"/>
</dbReference>
<evidence type="ECO:0000256" key="1">
    <source>
        <dbReference type="ARBA" id="ARBA00006529"/>
    </source>
</evidence>
<accession>A0A8H7U893</accession>
<comment type="similarity">
    <text evidence="1">Belongs to the protein kinase superfamily. STE Ser/Thr protein kinase family. MAP kinase kinase kinase subfamily.</text>
</comment>
<dbReference type="PANTHER" id="PTHR48016">
    <property type="entry name" value="MAP KINASE KINASE KINASE SSK2-RELATED-RELATED"/>
    <property type="match status" value="1"/>
</dbReference>
<evidence type="ECO:0000313" key="10">
    <source>
        <dbReference type="Proteomes" id="UP000654370"/>
    </source>
</evidence>
<evidence type="ECO:0000256" key="4">
    <source>
        <dbReference type="ARBA" id="ARBA00022777"/>
    </source>
</evidence>
<keyword evidence="4" id="KW-0418">Kinase</keyword>
<evidence type="ECO:0000256" key="7">
    <source>
        <dbReference type="SAM" id="MobiDB-lite"/>
    </source>
</evidence>
<feature type="region of interest" description="Disordered" evidence="7">
    <location>
        <begin position="540"/>
        <end position="559"/>
    </location>
</feature>
<dbReference type="InterPro" id="IPR000719">
    <property type="entry name" value="Prot_kinase_dom"/>
</dbReference>
<dbReference type="Pfam" id="PF00069">
    <property type="entry name" value="Pkinase"/>
    <property type="match status" value="1"/>
</dbReference>
<evidence type="ECO:0000256" key="2">
    <source>
        <dbReference type="ARBA" id="ARBA00022679"/>
    </source>
</evidence>
<feature type="compositionally biased region" description="Polar residues" evidence="7">
    <location>
        <begin position="123"/>
        <end position="145"/>
    </location>
</feature>
<dbReference type="FunFam" id="3.30.200.20:FF:000387">
    <property type="entry name" value="Serine/threonine-protein kinase STE11"/>
    <property type="match status" value="1"/>
</dbReference>
<evidence type="ECO:0000259" key="8">
    <source>
        <dbReference type="PROSITE" id="PS50011"/>
    </source>
</evidence>
<keyword evidence="3 6" id="KW-0547">Nucleotide-binding</keyword>
<dbReference type="InterPro" id="IPR050538">
    <property type="entry name" value="MAP_kinase_kinase_kinase"/>
</dbReference>
<dbReference type="SMART" id="SM00220">
    <property type="entry name" value="S_TKc"/>
    <property type="match status" value="1"/>
</dbReference>
<dbReference type="EMBL" id="JAEPQZ010000019">
    <property type="protein sequence ID" value="KAG2171667.1"/>
    <property type="molecule type" value="Genomic_DNA"/>
</dbReference>
<dbReference type="PROSITE" id="PS00107">
    <property type="entry name" value="PROTEIN_KINASE_ATP"/>
    <property type="match status" value="1"/>
</dbReference>
<dbReference type="Gene3D" id="1.10.510.10">
    <property type="entry name" value="Transferase(Phosphotransferase) domain 1"/>
    <property type="match status" value="1"/>
</dbReference>
<evidence type="ECO:0000256" key="3">
    <source>
        <dbReference type="ARBA" id="ARBA00022741"/>
    </source>
</evidence>
<gene>
    <name evidence="9" type="ORF">INT43_008047</name>
</gene>
<dbReference type="GO" id="GO:0005524">
    <property type="term" value="F:ATP binding"/>
    <property type="evidence" value="ECO:0007669"/>
    <property type="project" value="UniProtKB-UniRule"/>
</dbReference>
<evidence type="ECO:0000313" key="9">
    <source>
        <dbReference type="EMBL" id="KAG2171667.1"/>
    </source>
</evidence>
<name>A0A8H7U893_MORIS</name>
<feature type="binding site" evidence="6">
    <location>
        <position position="803"/>
    </location>
    <ligand>
        <name>ATP</name>
        <dbReference type="ChEBI" id="CHEBI:30616"/>
    </ligand>
</feature>
<feature type="compositionally biased region" description="Low complexity" evidence="7">
    <location>
        <begin position="164"/>
        <end position="175"/>
    </location>
</feature>
<feature type="compositionally biased region" description="Polar residues" evidence="7">
    <location>
        <begin position="589"/>
        <end position="599"/>
    </location>
</feature>
<dbReference type="PROSITE" id="PS00108">
    <property type="entry name" value="PROTEIN_KINASE_ST"/>
    <property type="match status" value="1"/>
</dbReference>
<keyword evidence="5 6" id="KW-0067">ATP-binding</keyword>
<dbReference type="InterPro" id="IPR011009">
    <property type="entry name" value="Kinase-like_dom_sf"/>
</dbReference>
<keyword evidence="2" id="KW-0808">Transferase</keyword>
<keyword evidence="10" id="KW-1185">Reference proteome</keyword>
<dbReference type="AlphaFoldDB" id="A0A8H7U893"/>
<reference evidence="9" key="1">
    <citation type="submission" date="2020-12" db="EMBL/GenBank/DDBJ databases">
        <title>Metabolic potential, ecology and presence of endohyphal bacteria is reflected in genomic diversity of Mucoromycotina.</title>
        <authorList>
            <person name="Muszewska A."/>
            <person name="Okrasinska A."/>
            <person name="Steczkiewicz K."/>
            <person name="Drgas O."/>
            <person name="Orlowska M."/>
            <person name="Perlinska-Lenart U."/>
            <person name="Aleksandrzak-Piekarczyk T."/>
            <person name="Szatraj K."/>
            <person name="Zielenkiewicz U."/>
            <person name="Pilsyk S."/>
            <person name="Malc E."/>
            <person name="Mieczkowski P."/>
            <person name="Kruszewska J.S."/>
            <person name="Biernat P."/>
            <person name="Pawlowska J."/>
        </authorList>
    </citation>
    <scope>NUCLEOTIDE SEQUENCE</scope>
    <source>
        <strain evidence="9">WA0000067209</strain>
    </source>
</reference>
<feature type="region of interest" description="Disordered" evidence="7">
    <location>
        <begin position="99"/>
        <end position="175"/>
    </location>
</feature>
<protein>
    <recommendedName>
        <fullName evidence="8">Protein kinase domain-containing protein</fullName>
    </recommendedName>
</protein>
<dbReference type="OrthoDB" id="266718at2759"/>
<dbReference type="InterPro" id="IPR017441">
    <property type="entry name" value="Protein_kinase_ATP_BS"/>
</dbReference>
<comment type="caution">
    <text evidence="9">The sequence shown here is derived from an EMBL/GenBank/DDBJ whole genome shotgun (WGS) entry which is preliminary data.</text>
</comment>
<feature type="compositionally biased region" description="Low complexity" evidence="7">
    <location>
        <begin position="677"/>
        <end position="692"/>
    </location>
</feature>
<organism evidence="9 10">
    <name type="scientific">Mortierella isabellina</name>
    <name type="common">Filamentous fungus</name>
    <name type="synonym">Umbelopsis isabellina</name>
    <dbReference type="NCBI Taxonomy" id="91625"/>
    <lineage>
        <taxon>Eukaryota</taxon>
        <taxon>Fungi</taxon>
        <taxon>Fungi incertae sedis</taxon>
        <taxon>Mucoromycota</taxon>
        <taxon>Mucoromycotina</taxon>
        <taxon>Umbelopsidomycetes</taxon>
        <taxon>Umbelopsidales</taxon>
        <taxon>Umbelopsidaceae</taxon>
        <taxon>Umbelopsis</taxon>
    </lineage>
</organism>
<feature type="compositionally biased region" description="Polar residues" evidence="7">
    <location>
        <begin position="100"/>
        <end position="112"/>
    </location>
</feature>
<evidence type="ECO:0000256" key="6">
    <source>
        <dbReference type="PROSITE-ProRule" id="PRU10141"/>
    </source>
</evidence>
<dbReference type="PROSITE" id="PS50011">
    <property type="entry name" value="PROTEIN_KINASE_DOM"/>
    <property type="match status" value="1"/>
</dbReference>
<dbReference type="GO" id="GO:0004709">
    <property type="term" value="F:MAP kinase kinase kinase activity"/>
    <property type="evidence" value="ECO:0007669"/>
    <property type="project" value="UniProtKB-ARBA"/>
</dbReference>